<reference evidence="2 3" key="1">
    <citation type="submission" date="2015-06" db="EMBL/GenBank/DDBJ databases">
        <title>Draft genome sequencing of a biphenyl-degrading bacterium, Janthinobacterium lividum MEG1.</title>
        <authorList>
            <person name="Shimodaira J."/>
            <person name="Hatta T."/>
        </authorList>
    </citation>
    <scope>NUCLEOTIDE SEQUENCE [LARGE SCALE GENOMIC DNA]</scope>
    <source>
        <strain evidence="2 3">MEG1</strain>
    </source>
</reference>
<comment type="caution">
    <text evidence="2">The sequence shown here is derived from an EMBL/GenBank/DDBJ whole genome shotgun (WGS) entry which is preliminary data.</text>
</comment>
<organism evidence="2 3">
    <name type="scientific">Janthinobacterium lividum</name>
    <dbReference type="NCBI Taxonomy" id="29581"/>
    <lineage>
        <taxon>Bacteria</taxon>
        <taxon>Pseudomonadati</taxon>
        <taxon>Pseudomonadota</taxon>
        <taxon>Betaproteobacteria</taxon>
        <taxon>Burkholderiales</taxon>
        <taxon>Oxalobacteraceae</taxon>
        <taxon>Janthinobacterium</taxon>
    </lineage>
</organism>
<dbReference type="Proteomes" id="UP000179840">
    <property type="component" value="Unassembled WGS sequence"/>
</dbReference>
<dbReference type="SMART" id="SM00028">
    <property type="entry name" value="TPR"/>
    <property type="match status" value="4"/>
</dbReference>
<evidence type="ECO:0000313" key="2">
    <source>
        <dbReference type="EMBL" id="OHV97134.1"/>
    </source>
</evidence>
<feature type="chain" id="PRO_5010320260" evidence="1">
    <location>
        <begin position="29"/>
        <end position="262"/>
    </location>
</feature>
<name>A0A1S1UBH7_9BURK</name>
<feature type="signal peptide" evidence="1">
    <location>
        <begin position="1"/>
        <end position="28"/>
    </location>
</feature>
<accession>A0A1S1UBH7</accession>
<dbReference type="InterPro" id="IPR013360">
    <property type="entry name" value="Pilus_4_PilW"/>
</dbReference>
<protein>
    <submittedName>
        <fullName evidence="2">Uncharacterized protein</fullName>
    </submittedName>
</protein>
<dbReference type="AlphaFoldDB" id="A0A1S1UBH7"/>
<dbReference type="InterPro" id="IPR019734">
    <property type="entry name" value="TPR_rpt"/>
</dbReference>
<dbReference type="InterPro" id="IPR011990">
    <property type="entry name" value="TPR-like_helical_dom_sf"/>
</dbReference>
<dbReference type="Gene3D" id="1.25.40.10">
    <property type="entry name" value="Tetratricopeptide repeat domain"/>
    <property type="match status" value="1"/>
</dbReference>
<sequence>MRGSMAYPGVLAAAVVSLGVLLAGCASTADKEQAASVEQRAALRLQLASAYYMQDQFVVALAEAEQAVQLVPDDAQVRGMRALIFAALRQPVAAEKDFLYALRLAPHNPELSNNYGQFLCQTGRAAQSLAYFDAALQDAAYGTPELALHNAAACSLVMQDYPRAASYWLKAERIAPGAAITYAGLVRVYYQQQDYRQAAHYLERLGKVATMESQTADVLWLGIKVQHKLGDAGAEAGLGAHLRNHHSGSPEYAAYQNGAFDE</sequence>
<evidence type="ECO:0000256" key="1">
    <source>
        <dbReference type="SAM" id="SignalP"/>
    </source>
</evidence>
<evidence type="ECO:0000313" key="3">
    <source>
        <dbReference type="Proteomes" id="UP000179840"/>
    </source>
</evidence>
<dbReference type="SUPFAM" id="SSF48452">
    <property type="entry name" value="TPR-like"/>
    <property type="match status" value="1"/>
</dbReference>
<dbReference type="NCBIfam" id="TIGR02521">
    <property type="entry name" value="type_IV_pilW"/>
    <property type="match status" value="1"/>
</dbReference>
<gene>
    <name evidence="2" type="ORF">AKG95_07590</name>
</gene>
<keyword evidence="1" id="KW-0732">Signal</keyword>
<dbReference type="EMBL" id="LFKP01000005">
    <property type="protein sequence ID" value="OHV97134.1"/>
    <property type="molecule type" value="Genomic_DNA"/>
</dbReference>
<dbReference type="PROSITE" id="PS51257">
    <property type="entry name" value="PROKAR_LIPOPROTEIN"/>
    <property type="match status" value="1"/>
</dbReference>
<proteinExistence type="predicted"/>